<dbReference type="Proteomes" id="UP000095284">
    <property type="component" value="Unplaced"/>
</dbReference>
<feature type="region of interest" description="Disordered" evidence="1">
    <location>
        <begin position="320"/>
        <end position="348"/>
    </location>
</feature>
<protein>
    <submittedName>
        <fullName evidence="3">(pine wood nematode) hypothetical protein</fullName>
    </submittedName>
</protein>
<dbReference type="WBParaSite" id="BXY_0251500.1">
    <property type="protein sequence ID" value="BXY_0251500.1"/>
    <property type="gene ID" value="BXY_0251500"/>
</dbReference>
<sequence>MGELPLIHWLNDTIACALGFTLNVFLVIAILKTSTDKFRSYSYLVLTGAVFDIIFSTFEWISLHQLLIKNGIMYVMPHGLEFNLFKYFGYHLMIAHCFVGMHGLWILPAHYHYRYVIITKPSAPVTVLLRNLLITSTTALCMGAVAVIGVNQAMARGFDYYLSQIDEEWFDQNGNSHFLYAMDFRDSGTLAFFFVSFGITTVCFGISIYYAYKAWKFIVKSGGERSKRTTRLQEQFTKSLLAQTINAVIFAVMPISVMCLSMQFKLNCKWSGLWVMSVISWLAAANAILTLIIIKTYRKYALKVLGLESFATRWGLSKTENSFTGKPSRTAPISQLSTNHSGSRQATD</sequence>
<feature type="transmembrane region" description="Helical" evidence="2">
    <location>
        <begin position="190"/>
        <end position="212"/>
    </location>
</feature>
<dbReference type="PANTHER" id="PTHR22943">
    <property type="entry name" value="7-TRANSMEMBRANE DOMAIN RECEPTOR C.ELEGANS"/>
    <property type="match status" value="1"/>
</dbReference>
<dbReference type="Pfam" id="PF10326">
    <property type="entry name" value="7TM_GPCR_Str"/>
    <property type="match status" value="1"/>
</dbReference>
<dbReference type="AlphaFoldDB" id="A0A1I7RP74"/>
<evidence type="ECO:0000256" key="2">
    <source>
        <dbReference type="SAM" id="Phobius"/>
    </source>
</evidence>
<dbReference type="PANTHER" id="PTHR22943:SF248">
    <property type="entry name" value="SEVEN TM RECEPTOR"/>
    <property type="match status" value="1"/>
</dbReference>
<dbReference type="EMBL" id="CAJFCV020000005">
    <property type="protein sequence ID" value="CAG9124635.1"/>
    <property type="molecule type" value="Genomic_DNA"/>
</dbReference>
<organism evidence="5 7">
    <name type="scientific">Bursaphelenchus xylophilus</name>
    <name type="common">Pinewood nematode worm</name>
    <name type="synonym">Aphelenchoides xylophilus</name>
    <dbReference type="NCBI Taxonomy" id="6326"/>
    <lineage>
        <taxon>Eukaryota</taxon>
        <taxon>Metazoa</taxon>
        <taxon>Ecdysozoa</taxon>
        <taxon>Nematoda</taxon>
        <taxon>Chromadorea</taxon>
        <taxon>Rhabditida</taxon>
        <taxon>Tylenchina</taxon>
        <taxon>Tylenchomorpha</taxon>
        <taxon>Aphelenchoidea</taxon>
        <taxon>Aphelenchoididae</taxon>
        <taxon>Bursaphelenchus</taxon>
    </lineage>
</organism>
<dbReference type="InterPro" id="IPR019428">
    <property type="entry name" value="7TM_GPCR_serpentine_rcpt_Str"/>
</dbReference>
<keyword evidence="2" id="KW-0812">Transmembrane</keyword>
<feature type="transmembrane region" description="Helical" evidence="2">
    <location>
        <begin position="128"/>
        <end position="150"/>
    </location>
</feature>
<evidence type="ECO:0000313" key="4">
    <source>
        <dbReference type="EMBL" id="CAG9124635.1"/>
    </source>
</evidence>
<accession>A0A1I7RP74</accession>
<name>A0A1I7RP74_BURXY</name>
<dbReference type="Proteomes" id="UP000582659">
    <property type="component" value="Unassembled WGS sequence"/>
</dbReference>
<evidence type="ECO:0000313" key="5">
    <source>
        <dbReference type="Proteomes" id="UP000095284"/>
    </source>
</evidence>
<dbReference type="OrthoDB" id="5864043at2759"/>
<evidence type="ECO:0000313" key="7">
    <source>
        <dbReference type="WBParaSite" id="BXY_0251500.1"/>
    </source>
</evidence>
<evidence type="ECO:0000256" key="1">
    <source>
        <dbReference type="SAM" id="MobiDB-lite"/>
    </source>
</evidence>
<dbReference type="eggNOG" id="ENOG502SYGG">
    <property type="taxonomic scope" value="Eukaryota"/>
</dbReference>
<feature type="transmembrane region" description="Helical" evidence="2">
    <location>
        <begin position="87"/>
        <end position="107"/>
    </location>
</feature>
<proteinExistence type="predicted"/>
<evidence type="ECO:0000313" key="3">
    <source>
        <dbReference type="EMBL" id="CAD5232350.1"/>
    </source>
</evidence>
<dbReference type="SMR" id="A0A1I7RP74"/>
<evidence type="ECO:0000313" key="6">
    <source>
        <dbReference type="Proteomes" id="UP000659654"/>
    </source>
</evidence>
<keyword evidence="2" id="KW-0472">Membrane</keyword>
<dbReference type="Gene3D" id="1.20.1070.10">
    <property type="entry name" value="Rhodopsin 7-helix transmembrane proteins"/>
    <property type="match status" value="1"/>
</dbReference>
<reference evidence="7" key="1">
    <citation type="submission" date="2016-11" db="UniProtKB">
        <authorList>
            <consortium name="WormBaseParasite"/>
        </authorList>
    </citation>
    <scope>IDENTIFICATION</scope>
</reference>
<reference evidence="4" key="2">
    <citation type="submission" date="2020-08" db="EMBL/GenBank/DDBJ databases">
        <authorList>
            <person name="Kikuchi T."/>
        </authorList>
    </citation>
    <scope>NUCLEOTIDE SEQUENCE</scope>
    <source>
        <strain evidence="3">Ka4C1</strain>
    </source>
</reference>
<keyword evidence="2" id="KW-1133">Transmembrane helix</keyword>
<gene>
    <name evidence="3" type="ORF">BXYJ_LOCUS12441</name>
</gene>
<dbReference type="SUPFAM" id="SSF81321">
    <property type="entry name" value="Family A G protein-coupled receptor-like"/>
    <property type="match status" value="1"/>
</dbReference>
<dbReference type="EMBL" id="CAJFDI010000005">
    <property type="protein sequence ID" value="CAD5232350.1"/>
    <property type="molecule type" value="Genomic_DNA"/>
</dbReference>
<feature type="transmembrane region" description="Helical" evidence="2">
    <location>
        <begin position="270"/>
        <end position="294"/>
    </location>
</feature>
<feature type="transmembrane region" description="Helical" evidence="2">
    <location>
        <begin position="240"/>
        <end position="264"/>
    </location>
</feature>
<keyword evidence="6" id="KW-1185">Reference proteome</keyword>
<feature type="transmembrane region" description="Helical" evidence="2">
    <location>
        <begin position="43"/>
        <end position="67"/>
    </location>
</feature>
<feature type="transmembrane region" description="Helical" evidence="2">
    <location>
        <begin position="6"/>
        <end position="31"/>
    </location>
</feature>
<dbReference type="Proteomes" id="UP000659654">
    <property type="component" value="Unassembled WGS sequence"/>
</dbReference>